<reference evidence="3" key="1">
    <citation type="submission" date="2018-11" db="EMBL/GenBank/DDBJ databases">
        <authorList>
            <consortium name="Pathogen Informatics"/>
        </authorList>
    </citation>
    <scope>NUCLEOTIDE SEQUENCE</scope>
</reference>
<gene>
    <name evidence="3" type="ORF">PXEA_LOCUS11097</name>
</gene>
<comment type="caution">
    <text evidence="3">The sequence shown here is derived from an EMBL/GenBank/DDBJ whole genome shotgun (WGS) entry which is preliminary data.</text>
</comment>
<name>A0A448WQJ9_9PLAT</name>
<feature type="region of interest" description="Disordered" evidence="1">
    <location>
        <begin position="1"/>
        <end position="25"/>
    </location>
</feature>
<keyword evidence="4" id="KW-1185">Reference proteome</keyword>
<keyword evidence="2" id="KW-0472">Membrane</keyword>
<accession>A0A448WQJ9</accession>
<organism evidence="3 4">
    <name type="scientific">Protopolystoma xenopodis</name>
    <dbReference type="NCBI Taxonomy" id="117903"/>
    <lineage>
        <taxon>Eukaryota</taxon>
        <taxon>Metazoa</taxon>
        <taxon>Spiralia</taxon>
        <taxon>Lophotrochozoa</taxon>
        <taxon>Platyhelminthes</taxon>
        <taxon>Monogenea</taxon>
        <taxon>Polyopisthocotylea</taxon>
        <taxon>Polystomatidea</taxon>
        <taxon>Polystomatidae</taxon>
        <taxon>Protopolystoma</taxon>
    </lineage>
</organism>
<evidence type="ECO:0000313" key="4">
    <source>
        <dbReference type="Proteomes" id="UP000784294"/>
    </source>
</evidence>
<feature type="transmembrane region" description="Helical" evidence="2">
    <location>
        <begin position="32"/>
        <end position="54"/>
    </location>
</feature>
<evidence type="ECO:0000313" key="3">
    <source>
        <dbReference type="EMBL" id="VEL17657.1"/>
    </source>
</evidence>
<sequence>MSTSAACPSTPRKQLSVSPGSPQTDLTAPRRLSLAICCFCGDVSGMLATLHLLLGVGFRPDFQYGVGPTDSDQKTLV</sequence>
<dbReference type="EMBL" id="CAAALY010033622">
    <property type="protein sequence ID" value="VEL17657.1"/>
    <property type="molecule type" value="Genomic_DNA"/>
</dbReference>
<proteinExistence type="predicted"/>
<evidence type="ECO:0000256" key="1">
    <source>
        <dbReference type="SAM" id="MobiDB-lite"/>
    </source>
</evidence>
<protein>
    <submittedName>
        <fullName evidence="3">Uncharacterized protein</fullName>
    </submittedName>
</protein>
<evidence type="ECO:0000256" key="2">
    <source>
        <dbReference type="SAM" id="Phobius"/>
    </source>
</evidence>
<dbReference type="Proteomes" id="UP000784294">
    <property type="component" value="Unassembled WGS sequence"/>
</dbReference>
<dbReference type="AlphaFoldDB" id="A0A448WQJ9"/>
<keyword evidence="2" id="KW-1133">Transmembrane helix</keyword>
<keyword evidence="2" id="KW-0812">Transmembrane</keyword>